<sequence length="668" mass="75914">MRFNSLCFRLACLFVLLASGISAFAQDQPQPPKPPAEKLVESWAKLAHRKRPPQIHKANEFDLSGPAVSKTSISKDGSTLLVLDTEGALVTWNLKTGEQIARILPEQASPDSEITISDNGNSVVIGYPSGLIEVYVPPKTKPLIRYDAFKTPIAMVRLSADQNRVIAIDQFGKSFEVDAFGKSKGFDPGPTEDTVVQSLIAAGGRQEPWWKVHVGPENKVTDVYYDGHERSENHLELEPPQFIDSANDNFMVGGPHQLAWVILYYKGEDKYEPTFKQIDIAETLYDAALVDYNNWIWTLTDKRLEVRETSFGRPAKFVELPAELPPEHTQILPNGETLVTITPEGHVTRWDAYLDTTSGISRLSVSVSNESFRQRFDALEMIAQQWNGRVDHFEDKEHETPYTFLMRSVQAIAPRLKGSDEDQPYPSLHKWIEENPDNSQFMRIVLFRLYLADGYRIRGGGYANSVPEDAWEAFYDNMEKSWEVVAPVFDQQDVPAEAYTCAIIAGKNLQWEREEVNKYLRQAFEKYPNYHRTFAEEAVARLPRWGGRPGETGYLARFTADKLGGVEGDIMYARIAQHVSRFVSWDDIDTETDFSRERIMKGMLAITETTEDAFAINQTLLLAAKWEDEESGLKAAKRLVELDLRPVSQIWPEKYDLIDKVYRQAKMP</sequence>
<dbReference type="SUPFAM" id="SSF50969">
    <property type="entry name" value="YVTN repeat-like/Quinoprotein amine dehydrogenase"/>
    <property type="match status" value="1"/>
</dbReference>
<feature type="signal peptide" evidence="1">
    <location>
        <begin position="1"/>
        <end position="25"/>
    </location>
</feature>
<protein>
    <recommendedName>
        <fullName evidence="4">WD40 repeat domain-containing protein</fullName>
    </recommendedName>
</protein>
<evidence type="ECO:0008006" key="4">
    <source>
        <dbReference type="Google" id="ProtNLM"/>
    </source>
</evidence>
<dbReference type="InterPro" id="IPR015943">
    <property type="entry name" value="WD40/YVTN_repeat-like_dom_sf"/>
</dbReference>
<reference evidence="2 3" key="1">
    <citation type="submission" date="2018-07" db="EMBL/GenBank/DDBJ databases">
        <title>Comparative genomes isolates from brazilian mangrove.</title>
        <authorList>
            <person name="De Araujo J.E."/>
            <person name="Taketani R.G."/>
            <person name="Silva M.C.P."/>
            <person name="Lourenco M.V."/>
            <person name="Oliveira V.M."/>
            <person name="Andreote F.D."/>
        </authorList>
    </citation>
    <scope>NUCLEOTIDE SEQUENCE [LARGE SCALE GENOMIC DNA]</scope>
    <source>
        <strain evidence="2 3">HEX PRIS-MGV</strain>
    </source>
</reference>
<evidence type="ECO:0000313" key="3">
    <source>
        <dbReference type="Proteomes" id="UP000253562"/>
    </source>
</evidence>
<dbReference type="Proteomes" id="UP000253562">
    <property type="component" value="Unassembled WGS sequence"/>
</dbReference>
<dbReference type="AlphaFoldDB" id="A0A368KPH4"/>
<keyword evidence="1" id="KW-0732">Signal</keyword>
<name>A0A368KPH4_9BACT</name>
<comment type="caution">
    <text evidence="2">The sequence shown here is derived from an EMBL/GenBank/DDBJ whole genome shotgun (WGS) entry which is preliminary data.</text>
</comment>
<gene>
    <name evidence="2" type="ORF">DTL42_16040</name>
</gene>
<dbReference type="RefSeq" id="WP_114369736.1">
    <property type="nucleotide sequence ID" value="NZ_QPEX01000030.1"/>
</dbReference>
<dbReference type="InterPro" id="IPR011044">
    <property type="entry name" value="Quino_amine_DH_bsu"/>
</dbReference>
<feature type="chain" id="PRO_5016654207" description="WD40 repeat domain-containing protein" evidence="1">
    <location>
        <begin position="26"/>
        <end position="668"/>
    </location>
</feature>
<dbReference type="OrthoDB" id="234275at2"/>
<evidence type="ECO:0000313" key="2">
    <source>
        <dbReference type="EMBL" id="RCS46467.1"/>
    </source>
</evidence>
<dbReference type="EMBL" id="QPEX01000030">
    <property type="protein sequence ID" value="RCS46467.1"/>
    <property type="molecule type" value="Genomic_DNA"/>
</dbReference>
<dbReference type="Gene3D" id="2.130.10.10">
    <property type="entry name" value="YVTN repeat-like/Quinoprotein amine dehydrogenase"/>
    <property type="match status" value="1"/>
</dbReference>
<organism evidence="2 3">
    <name type="scientific">Bremerella cremea</name>
    <dbReference type="NCBI Taxonomy" id="1031537"/>
    <lineage>
        <taxon>Bacteria</taxon>
        <taxon>Pseudomonadati</taxon>
        <taxon>Planctomycetota</taxon>
        <taxon>Planctomycetia</taxon>
        <taxon>Pirellulales</taxon>
        <taxon>Pirellulaceae</taxon>
        <taxon>Bremerella</taxon>
    </lineage>
</organism>
<evidence type="ECO:0000256" key="1">
    <source>
        <dbReference type="SAM" id="SignalP"/>
    </source>
</evidence>
<accession>A0A368KPH4</accession>
<proteinExistence type="predicted"/>